<evidence type="ECO:0000313" key="2">
    <source>
        <dbReference type="Proteomes" id="UP001271007"/>
    </source>
</evidence>
<sequence length="131" mass="14455">MLQALEAAVHHKHQVPTENTVTSDIDTASMTLLVAMHRSDLSNNRFARGLQYFLKRYRREERANRGNVSTDVREGVCWGAGSVYFTNGTSKATGFSVAIFGTGGIPTQMRDLAPHYDSDEEEAAVAGRAHR</sequence>
<reference evidence="1" key="1">
    <citation type="submission" date="2023-04" db="EMBL/GenBank/DDBJ databases">
        <title>Black Yeasts Isolated from many extreme environments.</title>
        <authorList>
            <person name="Coleine C."/>
            <person name="Stajich J.E."/>
            <person name="Selbmann L."/>
        </authorList>
    </citation>
    <scope>NUCLEOTIDE SEQUENCE</scope>
    <source>
        <strain evidence="1">CCFEE 5312</strain>
    </source>
</reference>
<accession>A0AAJ0DGT7</accession>
<dbReference type="EMBL" id="JAWDJX010000015">
    <property type="protein sequence ID" value="KAK3053588.1"/>
    <property type="molecule type" value="Genomic_DNA"/>
</dbReference>
<comment type="caution">
    <text evidence="1">The sequence shown here is derived from an EMBL/GenBank/DDBJ whole genome shotgun (WGS) entry which is preliminary data.</text>
</comment>
<dbReference type="AlphaFoldDB" id="A0AAJ0DGT7"/>
<keyword evidence="2" id="KW-1185">Reference proteome</keyword>
<evidence type="ECO:0000313" key="1">
    <source>
        <dbReference type="EMBL" id="KAK3053588.1"/>
    </source>
</evidence>
<name>A0AAJ0DGT7_9PEZI</name>
<organism evidence="1 2">
    <name type="scientific">Extremus antarcticus</name>
    <dbReference type="NCBI Taxonomy" id="702011"/>
    <lineage>
        <taxon>Eukaryota</taxon>
        <taxon>Fungi</taxon>
        <taxon>Dikarya</taxon>
        <taxon>Ascomycota</taxon>
        <taxon>Pezizomycotina</taxon>
        <taxon>Dothideomycetes</taxon>
        <taxon>Dothideomycetidae</taxon>
        <taxon>Mycosphaerellales</taxon>
        <taxon>Extremaceae</taxon>
        <taxon>Extremus</taxon>
    </lineage>
</organism>
<gene>
    <name evidence="1" type="ORF">LTR09_005332</name>
</gene>
<dbReference type="Proteomes" id="UP001271007">
    <property type="component" value="Unassembled WGS sequence"/>
</dbReference>
<protein>
    <submittedName>
        <fullName evidence="1">Uncharacterized protein</fullName>
    </submittedName>
</protein>
<proteinExistence type="predicted"/>